<gene>
    <name evidence="5" type="ORF">HGD76_20780</name>
</gene>
<evidence type="ECO:0000256" key="3">
    <source>
        <dbReference type="SAM" id="Coils"/>
    </source>
</evidence>
<dbReference type="PROSITE" id="PS51272">
    <property type="entry name" value="SLH"/>
    <property type="match status" value="1"/>
</dbReference>
<dbReference type="Gene3D" id="2.40.160.180">
    <property type="entry name" value="Carbohydrate-selective porin OprB"/>
    <property type="match status" value="1"/>
</dbReference>
<feature type="coiled-coil region" evidence="3">
    <location>
        <begin position="134"/>
        <end position="161"/>
    </location>
</feature>
<dbReference type="GO" id="GO:0008643">
    <property type="term" value="P:carbohydrate transport"/>
    <property type="evidence" value="ECO:0007669"/>
    <property type="project" value="InterPro"/>
</dbReference>
<dbReference type="PANTHER" id="PTHR43308">
    <property type="entry name" value="OUTER MEMBRANE PROTEIN ALPHA-RELATED"/>
    <property type="match status" value="1"/>
</dbReference>
<reference evidence="5 6" key="2">
    <citation type="submission" date="2020-04" db="EMBL/GenBank/DDBJ databases">
        <authorList>
            <person name="Fomenkov A."/>
            <person name="Anton B.P."/>
            <person name="Roberts R.J."/>
        </authorList>
    </citation>
    <scope>NUCLEOTIDE SEQUENCE [LARGE SCALE GENOMIC DNA]</scope>
    <source>
        <strain evidence="5 6">CCAP 1403/13f</strain>
    </source>
</reference>
<evidence type="ECO:0000256" key="2">
    <source>
        <dbReference type="RuleBase" id="RU363072"/>
    </source>
</evidence>
<feature type="domain" description="SLH" evidence="4">
    <location>
        <begin position="52"/>
        <end position="117"/>
    </location>
</feature>
<protein>
    <submittedName>
        <fullName evidence="5">Iron uptake porin</fullName>
    </submittedName>
</protein>
<dbReference type="Pfam" id="PF04966">
    <property type="entry name" value="OprB"/>
    <property type="match status" value="1"/>
</dbReference>
<dbReference type="InterPro" id="IPR038673">
    <property type="entry name" value="OprB_sf"/>
</dbReference>
<feature type="chain" id="PRO_5026378233" evidence="2">
    <location>
        <begin position="28"/>
        <end position="551"/>
    </location>
</feature>
<sequence>MKKAFWNILKVSPVLALTLLTGNSAFAGEAKEQVTSVAELSQESNSLGQITSVSQFSDVQPTDWAFQALQSLFERYSCGVSGYTNGTFRGNRALSRYEFAAGLNSCLDRVNELIATATADMVSKQDLATLQRLQEEYSTELATIRGQVDALEARTGELEANQFSTTTKLSGEAIFSVSQAFGDKVADTDTNPDNNPDLNSTATFSNRVRLSLNSSFTGTDQLQTRLQGINIIPNSAVTGTNMTRLGYDGSATGNNSNNTVTIDKLNYAFNLKNNIRVRIDAIGGELNENVNVFNPDFRSSGTGALSRYGRFSPIYRQAADGAGITVNVNPNGKLALSAAYFATGRNNAADPSARRGLFDGSNTLFSQLAIKPNQAINIGLTYAHTYQGSDNRSLFGDTGSAFANNAGNAGSESNNYGIQGTLQPTKNITLGGWAGYTTASTLAGTPQSAEVWYWATTLGIKDFGKEGNTLGLIFGRSPKVTGYKQSGQSVINALKDTGRESGTSYHIEGLYKVKLSDNILVTPGVIVILNPEHNDKNSTEYVGTLRTTFTF</sequence>
<evidence type="ECO:0000256" key="1">
    <source>
        <dbReference type="ARBA" id="ARBA00008769"/>
    </source>
</evidence>
<keyword evidence="2" id="KW-0732">Signal</keyword>
<proteinExistence type="inferred from homology"/>
<dbReference type="GO" id="GO:0015288">
    <property type="term" value="F:porin activity"/>
    <property type="evidence" value="ECO:0007669"/>
    <property type="project" value="InterPro"/>
</dbReference>
<dbReference type="PANTHER" id="PTHR43308:SF1">
    <property type="entry name" value="OUTER MEMBRANE PROTEIN ALPHA"/>
    <property type="match status" value="1"/>
</dbReference>
<accession>A0A6H2C4M6</accession>
<name>A0A6H2C4M6_DOLFA</name>
<dbReference type="InterPro" id="IPR051465">
    <property type="entry name" value="Cell_Envelope_Struct_Comp"/>
</dbReference>
<dbReference type="InterPro" id="IPR001119">
    <property type="entry name" value="SLH_dom"/>
</dbReference>
<keyword evidence="3" id="KW-0175">Coiled coil</keyword>
<comment type="similarity">
    <text evidence="1 2">Belongs to the OprB family.</text>
</comment>
<dbReference type="Proteomes" id="UP000502433">
    <property type="component" value="Chromosome"/>
</dbReference>
<dbReference type="Pfam" id="PF00395">
    <property type="entry name" value="SLH"/>
    <property type="match status" value="1"/>
</dbReference>
<dbReference type="InterPro" id="IPR007049">
    <property type="entry name" value="Carb-sel_porin_OprB"/>
</dbReference>
<evidence type="ECO:0000313" key="5">
    <source>
        <dbReference type="EMBL" id="QJB46250.1"/>
    </source>
</evidence>
<dbReference type="KEGG" id="dfs:HGD76_20780"/>
<dbReference type="AlphaFoldDB" id="A0A6H2C4M6"/>
<reference evidence="5 6" key="1">
    <citation type="submission" date="2020-04" db="EMBL/GenBank/DDBJ databases">
        <title>Genome-Wide Identification of 5-Methylcytosine Sites in Bacterial Genomes By High-Throughput Sequencing of MspJI Restriction Fragments.</title>
        <authorList>
            <person name="Wu V."/>
        </authorList>
    </citation>
    <scope>NUCLEOTIDE SEQUENCE [LARGE SCALE GENOMIC DNA]</scope>
    <source>
        <strain evidence="5 6">CCAP 1403/13f</strain>
    </source>
</reference>
<dbReference type="NCBIfam" id="NF033921">
    <property type="entry name" value="por_somb"/>
    <property type="match status" value="1"/>
</dbReference>
<dbReference type="EMBL" id="CP051206">
    <property type="protein sequence ID" value="QJB46250.1"/>
    <property type="molecule type" value="Genomic_DNA"/>
</dbReference>
<feature type="signal peptide" evidence="2">
    <location>
        <begin position="1"/>
        <end position="27"/>
    </location>
</feature>
<evidence type="ECO:0000313" key="6">
    <source>
        <dbReference type="Proteomes" id="UP000502433"/>
    </source>
</evidence>
<organism evidence="5 6">
    <name type="scientific">Dolichospermum flos-aquae CCAP 1403/13F</name>
    <dbReference type="NCBI Taxonomy" id="315271"/>
    <lineage>
        <taxon>Bacteria</taxon>
        <taxon>Bacillati</taxon>
        <taxon>Cyanobacteriota</taxon>
        <taxon>Cyanophyceae</taxon>
        <taxon>Nostocales</taxon>
        <taxon>Aphanizomenonaceae</taxon>
        <taxon>Dolichospermum</taxon>
    </lineage>
</organism>
<dbReference type="InterPro" id="IPR047684">
    <property type="entry name" value="Por_som-like"/>
</dbReference>
<dbReference type="GO" id="GO:0016020">
    <property type="term" value="C:membrane"/>
    <property type="evidence" value="ECO:0007669"/>
    <property type="project" value="InterPro"/>
</dbReference>
<dbReference type="RefSeq" id="WP_168696896.1">
    <property type="nucleotide sequence ID" value="NZ_CP051206.1"/>
</dbReference>
<evidence type="ECO:0000259" key="4">
    <source>
        <dbReference type="PROSITE" id="PS51272"/>
    </source>
</evidence>